<feature type="active site" description="Charge relay system" evidence="5 6">
    <location>
        <position position="191"/>
    </location>
</feature>
<dbReference type="RefSeq" id="XP_004333889.1">
    <property type="nucleotide sequence ID" value="XM_004333841.1"/>
</dbReference>
<evidence type="ECO:0000256" key="1">
    <source>
        <dbReference type="ARBA" id="ARBA00011073"/>
    </source>
</evidence>
<dbReference type="InterPro" id="IPR037045">
    <property type="entry name" value="S8pro/Inhibitor_I9_sf"/>
</dbReference>
<dbReference type="PANTHER" id="PTHR43806:SF11">
    <property type="entry name" value="CEREVISIN-RELATED"/>
    <property type="match status" value="1"/>
</dbReference>
<dbReference type="VEuPathDB" id="AmoebaDB:ACA1_273880"/>
<dbReference type="SUPFAM" id="SSF54897">
    <property type="entry name" value="Protease propeptides/inhibitors"/>
    <property type="match status" value="1"/>
</dbReference>
<keyword evidence="3 6" id="KW-0378">Hydrolase</keyword>
<evidence type="ECO:0000256" key="6">
    <source>
        <dbReference type="PROSITE-ProRule" id="PRU01240"/>
    </source>
</evidence>
<evidence type="ECO:0000256" key="2">
    <source>
        <dbReference type="ARBA" id="ARBA00022670"/>
    </source>
</evidence>
<feature type="active site" description="Charge relay system" evidence="5 6">
    <location>
        <position position="359"/>
    </location>
</feature>
<dbReference type="InterPro" id="IPR015500">
    <property type="entry name" value="Peptidase_S8_subtilisin-rel"/>
</dbReference>
<evidence type="ECO:0000313" key="11">
    <source>
        <dbReference type="Proteomes" id="UP000011083"/>
    </source>
</evidence>
<evidence type="ECO:0000256" key="3">
    <source>
        <dbReference type="ARBA" id="ARBA00022801"/>
    </source>
</evidence>
<dbReference type="InterPro" id="IPR036852">
    <property type="entry name" value="Peptidase_S8/S53_dom_sf"/>
</dbReference>
<dbReference type="InterPro" id="IPR023828">
    <property type="entry name" value="Peptidase_S8_Ser-AS"/>
</dbReference>
<dbReference type="Gene3D" id="3.30.70.80">
    <property type="entry name" value="Peptidase S8 propeptide/proteinase inhibitor I9"/>
    <property type="match status" value="1"/>
</dbReference>
<dbReference type="PROSITE" id="PS00137">
    <property type="entry name" value="SUBTILASE_HIS"/>
    <property type="match status" value="1"/>
</dbReference>
<dbReference type="AlphaFoldDB" id="L8GI59"/>
<feature type="active site" description="Charge relay system" evidence="5 6">
    <location>
        <position position="159"/>
    </location>
</feature>
<protein>
    <submittedName>
        <fullName evidence="10">Encystationmediating serine proteinase</fullName>
    </submittedName>
</protein>
<dbReference type="Proteomes" id="UP000011083">
    <property type="component" value="Unassembled WGS sequence"/>
</dbReference>
<organism evidence="10 11">
    <name type="scientific">Acanthamoeba castellanii (strain ATCC 30010 / Neff)</name>
    <dbReference type="NCBI Taxonomy" id="1257118"/>
    <lineage>
        <taxon>Eukaryota</taxon>
        <taxon>Amoebozoa</taxon>
        <taxon>Discosea</taxon>
        <taxon>Longamoebia</taxon>
        <taxon>Centramoebida</taxon>
        <taxon>Acanthamoebidae</taxon>
        <taxon>Acanthamoeba</taxon>
    </lineage>
</organism>
<keyword evidence="11" id="KW-1185">Reference proteome</keyword>
<evidence type="ECO:0000256" key="4">
    <source>
        <dbReference type="ARBA" id="ARBA00022825"/>
    </source>
</evidence>
<sequence length="424" mass="44735">MKQAVLALLFLFALSTLAIRDLLAPLHVAEDASHRIEGEYLVLFNDALTRPLFETQVAALQAALEAAADGSKLNRTFTLGDKFRVLHVNLSPKSLTAVRAHPSVVLVEENQAVHIDQACASQNDAIWNLARIDEHDIDLVDDDYKYSHAGEGVDVYIIDSGILTTHVEFGHRAQWGANFVDDGIDTDCYGHGTHVAGTVAGELYGVAKNTTVIAVKVLGCLGIGSWAGMIEGISWTANQAQKRGRPSVANMSVGGSKSAIANSAIAAAVDAGVTFVVSAGNENSDACRRSPASEPLAITVAATTIVSSSSGASQDRRTSFSNFGKCVDIAAPGELIKAAWIDQDGFAPNTLFNTISGTSMASPHVAGVAALVLSKYPKYTPAEVETALYKVATEGVIDLACSGLWESVRVECLGTPNKLLYTSC</sequence>
<dbReference type="PANTHER" id="PTHR43806">
    <property type="entry name" value="PEPTIDASE S8"/>
    <property type="match status" value="1"/>
</dbReference>
<feature type="chain" id="PRO_5003990095" evidence="8">
    <location>
        <begin position="19"/>
        <end position="424"/>
    </location>
</feature>
<gene>
    <name evidence="10" type="ORF">ACA1_273880</name>
</gene>
<comment type="similarity">
    <text evidence="1 6 7">Belongs to the peptidase S8 family.</text>
</comment>
<dbReference type="OrthoDB" id="206201at2759"/>
<dbReference type="InterPro" id="IPR023827">
    <property type="entry name" value="Peptidase_S8_Asp-AS"/>
</dbReference>
<dbReference type="GO" id="GO:0006508">
    <property type="term" value="P:proteolysis"/>
    <property type="evidence" value="ECO:0007669"/>
    <property type="project" value="UniProtKB-KW"/>
</dbReference>
<accession>L8GI59</accession>
<dbReference type="PROSITE" id="PS51892">
    <property type="entry name" value="SUBTILASE"/>
    <property type="match status" value="1"/>
</dbReference>
<dbReference type="EMBL" id="KB008146">
    <property type="protein sequence ID" value="ELR11876.1"/>
    <property type="molecule type" value="Genomic_DNA"/>
</dbReference>
<dbReference type="SUPFAM" id="SSF52743">
    <property type="entry name" value="Subtilisin-like"/>
    <property type="match status" value="1"/>
</dbReference>
<name>L8GI59_ACACF</name>
<evidence type="ECO:0000313" key="10">
    <source>
        <dbReference type="EMBL" id="ELR11876.1"/>
    </source>
</evidence>
<feature type="signal peptide" evidence="8">
    <location>
        <begin position="1"/>
        <end position="18"/>
    </location>
</feature>
<feature type="domain" description="Peptidase S8/S53" evidence="9">
    <location>
        <begin position="150"/>
        <end position="393"/>
    </location>
</feature>
<dbReference type="InterPro" id="IPR034193">
    <property type="entry name" value="PCSK9_ProteinaseK-like"/>
</dbReference>
<dbReference type="InterPro" id="IPR050131">
    <property type="entry name" value="Peptidase_S8_subtilisin-like"/>
</dbReference>
<dbReference type="KEGG" id="acan:ACA1_273880"/>
<dbReference type="OMA" id="VEPDYIM"/>
<evidence type="ECO:0000256" key="7">
    <source>
        <dbReference type="RuleBase" id="RU003355"/>
    </source>
</evidence>
<dbReference type="Pfam" id="PF00082">
    <property type="entry name" value="Peptidase_S8"/>
    <property type="match status" value="1"/>
</dbReference>
<dbReference type="CDD" id="cd04077">
    <property type="entry name" value="Peptidases_S8_PCSK9_ProteinaseK_like"/>
    <property type="match status" value="1"/>
</dbReference>
<keyword evidence="8" id="KW-0732">Signal</keyword>
<evidence type="ECO:0000256" key="5">
    <source>
        <dbReference type="PIRSR" id="PIRSR615500-1"/>
    </source>
</evidence>
<proteinExistence type="inferred from homology"/>
<dbReference type="FunFam" id="3.40.50.200:FF:000014">
    <property type="entry name" value="Proteinase K"/>
    <property type="match status" value="1"/>
</dbReference>
<dbReference type="PROSITE" id="PS00138">
    <property type="entry name" value="SUBTILASE_SER"/>
    <property type="match status" value="1"/>
</dbReference>
<dbReference type="InterPro" id="IPR000209">
    <property type="entry name" value="Peptidase_S8/S53_dom"/>
</dbReference>
<reference evidence="10 11" key="1">
    <citation type="journal article" date="2013" name="Genome Biol.">
        <title>Genome of Acanthamoeba castellanii highlights extensive lateral gene transfer and early evolution of tyrosine kinase signaling.</title>
        <authorList>
            <person name="Clarke M."/>
            <person name="Lohan A.J."/>
            <person name="Liu B."/>
            <person name="Lagkouvardos I."/>
            <person name="Roy S."/>
            <person name="Zafar N."/>
            <person name="Bertelli C."/>
            <person name="Schilde C."/>
            <person name="Kianianmomeni A."/>
            <person name="Burglin T.R."/>
            <person name="Frech C."/>
            <person name="Turcotte B."/>
            <person name="Kopec K.O."/>
            <person name="Synnott J.M."/>
            <person name="Choo C."/>
            <person name="Paponov I."/>
            <person name="Finkler A."/>
            <person name="Soon Heng Tan C."/>
            <person name="Hutchins A.P."/>
            <person name="Weinmeier T."/>
            <person name="Rattei T."/>
            <person name="Chu J.S."/>
            <person name="Gimenez G."/>
            <person name="Irimia M."/>
            <person name="Rigden D.J."/>
            <person name="Fitzpatrick D.A."/>
            <person name="Lorenzo-Morales J."/>
            <person name="Bateman A."/>
            <person name="Chiu C.H."/>
            <person name="Tang P."/>
            <person name="Hegemann P."/>
            <person name="Fromm H."/>
            <person name="Raoult D."/>
            <person name="Greub G."/>
            <person name="Miranda-Saavedra D."/>
            <person name="Chen N."/>
            <person name="Nash P."/>
            <person name="Ginger M.L."/>
            <person name="Horn M."/>
            <person name="Schaap P."/>
            <person name="Caler L."/>
            <person name="Loftus B."/>
        </authorList>
    </citation>
    <scope>NUCLEOTIDE SEQUENCE [LARGE SCALE GENOMIC DNA]</scope>
    <source>
        <strain evidence="10 11">Neff</strain>
    </source>
</reference>
<evidence type="ECO:0000256" key="8">
    <source>
        <dbReference type="SAM" id="SignalP"/>
    </source>
</evidence>
<dbReference type="GeneID" id="14912330"/>
<dbReference type="PROSITE" id="PS00136">
    <property type="entry name" value="SUBTILASE_ASP"/>
    <property type="match status" value="1"/>
</dbReference>
<dbReference type="Gene3D" id="3.40.50.200">
    <property type="entry name" value="Peptidase S8/S53 domain"/>
    <property type="match status" value="1"/>
</dbReference>
<dbReference type="GO" id="GO:0004252">
    <property type="term" value="F:serine-type endopeptidase activity"/>
    <property type="evidence" value="ECO:0007669"/>
    <property type="project" value="UniProtKB-UniRule"/>
</dbReference>
<dbReference type="InterPro" id="IPR022398">
    <property type="entry name" value="Peptidase_S8_His-AS"/>
</dbReference>
<keyword evidence="4 6" id="KW-0720">Serine protease</keyword>
<evidence type="ECO:0000259" key="9">
    <source>
        <dbReference type="Pfam" id="PF00082"/>
    </source>
</evidence>
<dbReference type="PRINTS" id="PR00723">
    <property type="entry name" value="SUBTILISIN"/>
</dbReference>
<keyword evidence="2 6" id="KW-0645">Protease</keyword>
<dbReference type="GO" id="GO:0005615">
    <property type="term" value="C:extracellular space"/>
    <property type="evidence" value="ECO:0007669"/>
    <property type="project" value="TreeGrafter"/>
</dbReference>